<protein>
    <submittedName>
        <fullName evidence="1">Uncharacterized protein</fullName>
    </submittedName>
</protein>
<keyword evidence="2" id="KW-1185">Reference proteome</keyword>
<dbReference type="RefSeq" id="YP_010747379.1">
    <property type="nucleotide sequence ID" value="NC_073196.1"/>
</dbReference>
<dbReference type="KEGG" id="vg:79714132"/>
<reference evidence="1 2" key="1">
    <citation type="submission" date="2020-06" db="EMBL/GenBank/DDBJ databases">
        <authorList>
            <person name="Llanos C.D."/>
            <person name="Bardales J."/>
        </authorList>
    </citation>
    <scope>NUCLEOTIDE SEQUENCE [LARGE SCALE GENOMIC DNA]</scope>
</reference>
<proteinExistence type="predicted"/>
<dbReference type="GeneID" id="79714132"/>
<dbReference type="Proteomes" id="UP000514706">
    <property type="component" value="Segment"/>
</dbReference>
<accession>A0A7D7JPC8</accession>
<organism evidence="1 2">
    <name type="scientific">Salmonella phage NBSal006</name>
    <dbReference type="NCBI Taxonomy" id="2749668"/>
    <lineage>
        <taxon>Viruses</taxon>
        <taxon>Duplodnaviria</taxon>
        <taxon>Heunggongvirae</taxon>
        <taxon>Uroviricota</taxon>
        <taxon>Caudoviricetes</taxon>
        <taxon>Sarkviridae</taxon>
        <taxon>Guernseyvirinae</taxon>
        <taxon>Jerseyvirus</taxon>
        <taxon>Jerseyvirus NBSal006</taxon>
    </lineage>
</organism>
<sequence length="33" mass="3656">MRLLITPNAWTIAVANDHHGGDGRMAPRHGIYN</sequence>
<evidence type="ECO:0000313" key="1">
    <source>
        <dbReference type="EMBL" id="QMP81832.1"/>
    </source>
</evidence>
<evidence type="ECO:0000313" key="2">
    <source>
        <dbReference type="Proteomes" id="UP000514706"/>
    </source>
</evidence>
<name>A0A7D7JPC8_9CAUD</name>
<dbReference type="EMBL" id="MT677933">
    <property type="protein sequence ID" value="QMP81832.1"/>
    <property type="molecule type" value="Genomic_DNA"/>
</dbReference>